<gene>
    <name evidence="1" type="ORF">C2134_19360</name>
</gene>
<proteinExistence type="predicted"/>
<comment type="caution">
    <text evidence="1">The sequence shown here is derived from an EMBL/GenBank/DDBJ whole genome shotgun (WGS) entry which is preliminary data.</text>
</comment>
<accession>A0A2K4MJM8</accession>
<evidence type="ECO:0000313" key="1">
    <source>
        <dbReference type="EMBL" id="POA96935.1"/>
    </source>
</evidence>
<evidence type="ECO:0000313" key="2">
    <source>
        <dbReference type="Proteomes" id="UP000236416"/>
    </source>
</evidence>
<organism evidence="1 2">
    <name type="scientific">Chromobacterium sinusclupearum</name>
    <dbReference type="NCBI Taxonomy" id="2077146"/>
    <lineage>
        <taxon>Bacteria</taxon>
        <taxon>Pseudomonadati</taxon>
        <taxon>Pseudomonadota</taxon>
        <taxon>Betaproteobacteria</taxon>
        <taxon>Neisseriales</taxon>
        <taxon>Chromobacteriaceae</taxon>
        <taxon>Chromobacterium</taxon>
    </lineage>
</organism>
<protein>
    <recommendedName>
        <fullName evidence="3">Lipoprotein</fullName>
    </recommendedName>
</protein>
<dbReference type="AlphaFoldDB" id="A0A2K4MJM8"/>
<name>A0A2K4MJM8_9NEIS</name>
<dbReference type="Proteomes" id="UP000236416">
    <property type="component" value="Unassembled WGS sequence"/>
</dbReference>
<dbReference type="EMBL" id="PPTF01000094">
    <property type="protein sequence ID" value="POA96935.1"/>
    <property type="molecule type" value="Genomic_DNA"/>
</dbReference>
<sequence>MAGSLLTACGDAGAQGPADQTENLMLQRLSQELGGDNATAQALHAMILDACYAWTPPSCPGNTVNNIVALAFGNRVSAAGETTPGPINELLAQSVQQLRARAPYAPVYAQWEIARYLQQKYGMGQVVSIEPEIDENGQVIYLSTEGVIKKAIEFAGGDPGKMGTVGVIGHRDHIKRCVKLARDFKLNAFMPADVELPVAYDSQSGQKWTRRRDLYLGQDMSVQMYMLSQNSIAQAYP</sequence>
<keyword evidence="2" id="KW-1185">Reference proteome</keyword>
<evidence type="ECO:0008006" key="3">
    <source>
        <dbReference type="Google" id="ProtNLM"/>
    </source>
</evidence>
<reference evidence="1 2" key="1">
    <citation type="submission" date="2018-01" db="EMBL/GenBank/DDBJ databases">
        <title>Genomic Sequence of Chromobacterium MWU13-2610 from wild cranberry bogs within the Cape Cod National Seashore.</title>
        <authorList>
            <person name="O'Hara-Hanley K."/>
            <person name="Soby S."/>
            <person name="Harrison A."/>
        </authorList>
    </citation>
    <scope>NUCLEOTIDE SEQUENCE [LARGE SCALE GENOMIC DNA]</scope>
    <source>
        <strain evidence="1 2">MWU13-2610</strain>
    </source>
</reference>